<dbReference type="Proteomes" id="UP000831068">
    <property type="component" value="Chromosome"/>
</dbReference>
<protein>
    <submittedName>
        <fullName evidence="2">Uncharacterized protein</fullName>
    </submittedName>
</protein>
<keyword evidence="1" id="KW-0175">Coiled coil</keyword>
<sequence length="124" mass="14086">MINDTIKTAFPLYGIASTIAEQFIDSQKSSRDILQTNDESRINQELNRKKVETEILELEAKVAQELAISKRIESAEIVEIEEYFEGFGKGNLGVNYEEKSLKAGMSGEGRKVTKRIYRFTGFKD</sequence>
<evidence type="ECO:0000256" key="1">
    <source>
        <dbReference type="SAM" id="Coils"/>
    </source>
</evidence>
<feature type="coiled-coil region" evidence="1">
    <location>
        <begin position="41"/>
        <end position="68"/>
    </location>
</feature>
<proteinExistence type="predicted"/>
<dbReference type="EMBL" id="CP094529">
    <property type="protein sequence ID" value="UOE38418.1"/>
    <property type="molecule type" value="Genomic_DNA"/>
</dbReference>
<keyword evidence="3" id="KW-1185">Reference proteome</keyword>
<reference evidence="2 3" key="1">
    <citation type="submission" date="2022-03" db="EMBL/GenBank/DDBJ databases">
        <title>Chryseobacterium sp. isolated from the Andong Sikhe.</title>
        <authorList>
            <person name="Won M."/>
            <person name="Kim S.-J."/>
            <person name="Kwon S.-W."/>
        </authorList>
    </citation>
    <scope>NUCLEOTIDE SEQUENCE [LARGE SCALE GENOMIC DNA]</scope>
    <source>
        <strain evidence="2 3">ADR-1</strain>
    </source>
</reference>
<accession>A0ABY4BGW7</accession>
<organism evidence="2 3">
    <name type="scientific">Chryseobacterium oryzae</name>
    <dbReference type="NCBI Taxonomy" id="2929799"/>
    <lineage>
        <taxon>Bacteria</taxon>
        <taxon>Pseudomonadati</taxon>
        <taxon>Bacteroidota</taxon>
        <taxon>Flavobacteriia</taxon>
        <taxon>Flavobacteriales</taxon>
        <taxon>Weeksellaceae</taxon>
        <taxon>Chryseobacterium group</taxon>
        <taxon>Chryseobacterium</taxon>
    </lineage>
</organism>
<dbReference type="RefSeq" id="WP_243576724.1">
    <property type="nucleotide sequence ID" value="NZ_CP094529.1"/>
</dbReference>
<evidence type="ECO:0000313" key="2">
    <source>
        <dbReference type="EMBL" id="UOE38418.1"/>
    </source>
</evidence>
<evidence type="ECO:0000313" key="3">
    <source>
        <dbReference type="Proteomes" id="UP000831068"/>
    </source>
</evidence>
<gene>
    <name evidence="2" type="ORF">MTP08_01175</name>
</gene>
<name>A0ABY4BGW7_9FLAO</name>